<dbReference type="InterPro" id="IPR036388">
    <property type="entry name" value="WH-like_DNA-bd_sf"/>
</dbReference>
<dbReference type="InterPro" id="IPR036390">
    <property type="entry name" value="WH_DNA-bd_sf"/>
</dbReference>
<dbReference type="InterPro" id="IPR000835">
    <property type="entry name" value="HTH_MarR-typ"/>
</dbReference>
<organism evidence="2 3">
    <name type="scientific">Pseudoleptotrichia goodfellowii</name>
    <dbReference type="NCBI Taxonomy" id="157692"/>
    <lineage>
        <taxon>Bacteria</taxon>
        <taxon>Fusobacteriati</taxon>
        <taxon>Fusobacteriota</taxon>
        <taxon>Fusobacteriia</taxon>
        <taxon>Fusobacteriales</taxon>
        <taxon>Leptotrichiaceae</taxon>
        <taxon>Pseudoleptotrichia</taxon>
    </lineage>
</organism>
<dbReference type="GO" id="GO:0006950">
    <property type="term" value="P:response to stress"/>
    <property type="evidence" value="ECO:0007669"/>
    <property type="project" value="TreeGrafter"/>
</dbReference>
<proteinExistence type="predicted"/>
<dbReference type="InterPro" id="IPR039422">
    <property type="entry name" value="MarR/SlyA-like"/>
</dbReference>
<dbReference type="AlphaFoldDB" id="A0A510JGT6"/>
<dbReference type="STRING" id="714315.GCA_000516535_02097"/>
<dbReference type="OrthoDB" id="1551170at2"/>
<reference evidence="2 3" key="1">
    <citation type="submission" date="2019-07" db="EMBL/GenBank/DDBJ databases">
        <title>Complete Genome Sequence of Leptotrichia goodfellowii Strain JCM 16774.</title>
        <authorList>
            <person name="Watanabe S."/>
            <person name="Cui L."/>
        </authorList>
    </citation>
    <scope>NUCLEOTIDE SEQUENCE [LARGE SCALE GENOMIC DNA]</scope>
    <source>
        <strain evidence="2 3">JCM16774</strain>
    </source>
</reference>
<dbReference type="Proteomes" id="UP000321606">
    <property type="component" value="Chromosome"/>
</dbReference>
<accession>A0A510JGT6</accession>
<dbReference type="SMART" id="SM00347">
    <property type="entry name" value="HTH_MARR"/>
    <property type="match status" value="1"/>
</dbReference>
<dbReference type="Pfam" id="PF01047">
    <property type="entry name" value="MarR"/>
    <property type="match status" value="1"/>
</dbReference>
<dbReference type="RefSeq" id="WP_026738244.1">
    <property type="nucleotide sequence ID" value="NZ_AP019822.1"/>
</dbReference>
<feature type="domain" description="HTH marR-type" evidence="1">
    <location>
        <begin position="12"/>
        <end position="140"/>
    </location>
</feature>
<dbReference type="PROSITE" id="PS50995">
    <property type="entry name" value="HTH_MARR_2"/>
    <property type="match status" value="1"/>
</dbReference>
<evidence type="ECO:0000313" key="3">
    <source>
        <dbReference type="Proteomes" id="UP000321606"/>
    </source>
</evidence>
<dbReference type="SUPFAM" id="SSF46785">
    <property type="entry name" value="Winged helix' DNA-binding domain"/>
    <property type="match status" value="1"/>
</dbReference>
<dbReference type="GO" id="GO:0003700">
    <property type="term" value="F:DNA-binding transcription factor activity"/>
    <property type="evidence" value="ECO:0007669"/>
    <property type="project" value="InterPro"/>
</dbReference>
<dbReference type="PANTHER" id="PTHR33164">
    <property type="entry name" value="TRANSCRIPTIONAL REGULATOR, MARR FAMILY"/>
    <property type="match status" value="1"/>
</dbReference>
<evidence type="ECO:0000259" key="1">
    <source>
        <dbReference type="PROSITE" id="PS50995"/>
    </source>
</evidence>
<evidence type="ECO:0000313" key="2">
    <source>
        <dbReference type="EMBL" id="BBM37143.1"/>
    </source>
</evidence>
<dbReference type="EMBL" id="AP019822">
    <property type="protein sequence ID" value="BBM37143.1"/>
    <property type="molecule type" value="Genomic_DNA"/>
</dbReference>
<dbReference type="Gene3D" id="1.10.10.10">
    <property type="entry name" value="Winged helix-like DNA-binding domain superfamily/Winged helix DNA-binding domain"/>
    <property type="match status" value="1"/>
</dbReference>
<sequence>MKNCSKGEMQINNCLYFTISRLFRVVNKVAEESFGRMGICPTHAFLMVLLEEEKDGLSVNKISEALTIAPSTVTRFVDKLVLKGYVERIKSGKQSFTKITESGLEAMPEIYKSWENMFGKIERMAGDKEYLGEMLKQIRELTDILEENQKYL</sequence>
<dbReference type="KEGG" id="lgo:JCM16774_2102"/>
<dbReference type="PANTHER" id="PTHR33164:SF43">
    <property type="entry name" value="HTH-TYPE TRANSCRIPTIONAL REPRESSOR YETL"/>
    <property type="match status" value="1"/>
</dbReference>
<protein>
    <submittedName>
        <fullName evidence="2">Transcriptional regulator, MarR family</fullName>
    </submittedName>
</protein>
<gene>
    <name evidence="2" type="ORF">JCM16774_2102</name>
</gene>
<name>A0A510JGT6_9FUSO</name>